<proteinExistence type="predicted"/>
<dbReference type="Proteomes" id="UP001500416">
    <property type="component" value="Unassembled WGS sequence"/>
</dbReference>
<reference evidence="2" key="1">
    <citation type="journal article" date="2019" name="Int. J. Syst. Evol. Microbiol.">
        <title>The Global Catalogue of Microorganisms (GCM) 10K type strain sequencing project: providing services to taxonomists for standard genome sequencing and annotation.</title>
        <authorList>
            <consortium name="The Broad Institute Genomics Platform"/>
            <consortium name="The Broad Institute Genome Sequencing Center for Infectious Disease"/>
            <person name="Wu L."/>
            <person name="Ma J."/>
        </authorList>
    </citation>
    <scope>NUCLEOTIDE SEQUENCE [LARGE SCALE GENOMIC DNA]</scope>
    <source>
        <strain evidence="2">JCM 3380</strain>
    </source>
</reference>
<dbReference type="SUPFAM" id="SSF54909">
    <property type="entry name" value="Dimeric alpha+beta barrel"/>
    <property type="match status" value="1"/>
</dbReference>
<dbReference type="InterPro" id="IPR011008">
    <property type="entry name" value="Dimeric_a/b-barrel"/>
</dbReference>
<comment type="caution">
    <text evidence="1">The sequence shown here is derived from an EMBL/GenBank/DDBJ whole genome shotgun (WGS) entry which is preliminary data.</text>
</comment>
<evidence type="ECO:0008006" key="3">
    <source>
        <dbReference type="Google" id="ProtNLM"/>
    </source>
</evidence>
<accession>A0ABP3E6X3</accession>
<protein>
    <recommendedName>
        <fullName evidence="3">DUF3291 domain-containing protein</fullName>
    </recommendedName>
</protein>
<name>A0ABP3E6X3_9PSEU</name>
<evidence type="ECO:0000313" key="1">
    <source>
        <dbReference type="EMBL" id="GAA0251825.1"/>
    </source>
</evidence>
<gene>
    <name evidence="1" type="ORF">GCM10010492_60320</name>
</gene>
<dbReference type="EMBL" id="BAAABU010000019">
    <property type="protein sequence ID" value="GAA0251825.1"/>
    <property type="molecule type" value="Genomic_DNA"/>
</dbReference>
<keyword evidence="2" id="KW-1185">Reference proteome</keyword>
<sequence length="124" mass="14054">MLRSTWHPGPATATTALIAITDFHAHRRRDLLSIAQAGRDLAASWSTLPGAIGMWLWAMPLSGRSGSVSVWESEEALTAFVRWPPHVQVVRRFHQSGTLHTHRWWTQEFTHPKAWKEAATHLKT</sequence>
<organism evidence="1 2">
    <name type="scientific">Saccharothrix mutabilis subsp. mutabilis</name>
    <dbReference type="NCBI Taxonomy" id="66855"/>
    <lineage>
        <taxon>Bacteria</taxon>
        <taxon>Bacillati</taxon>
        <taxon>Actinomycetota</taxon>
        <taxon>Actinomycetes</taxon>
        <taxon>Pseudonocardiales</taxon>
        <taxon>Pseudonocardiaceae</taxon>
        <taxon>Saccharothrix</taxon>
    </lineage>
</organism>
<evidence type="ECO:0000313" key="2">
    <source>
        <dbReference type="Proteomes" id="UP001500416"/>
    </source>
</evidence>